<evidence type="ECO:0000256" key="1">
    <source>
        <dbReference type="ARBA" id="ARBA00006738"/>
    </source>
</evidence>
<dbReference type="CDD" id="cd20736">
    <property type="entry name" value="PoNe_Nuclease"/>
    <property type="match status" value="1"/>
</dbReference>
<keyword evidence="4" id="KW-1185">Reference proteome</keyword>
<protein>
    <recommendedName>
        <fullName evidence="2">UPF0102 protein FVB32_03405</fullName>
    </recommendedName>
</protein>
<dbReference type="SUPFAM" id="SSF52980">
    <property type="entry name" value="Restriction endonuclease-like"/>
    <property type="match status" value="1"/>
</dbReference>
<dbReference type="InterPro" id="IPR011856">
    <property type="entry name" value="tRNA_endonuc-like_dom_sf"/>
</dbReference>
<organism evidence="3 4">
    <name type="scientific">Flagellimonas hymeniacidonis</name>
    <dbReference type="NCBI Taxonomy" id="2603628"/>
    <lineage>
        <taxon>Bacteria</taxon>
        <taxon>Pseudomonadati</taxon>
        <taxon>Bacteroidota</taxon>
        <taxon>Flavobacteriia</taxon>
        <taxon>Flavobacteriales</taxon>
        <taxon>Flavobacteriaceae</taxon>
        <taxon>Flagellimonas</taxon>
    </lineage>
</organism>
<dbReference type="AlphaFoldDB" id="A0A5C8V662"/>
<sequence>MGKHNEFGRLGEQKATDFLIKNGYTICFRNYMYLKAEIDIVAKKGKELVIVEVKSRTSGFFEDISQAIPAKKIKLLVMAADHYIEDNNLDVEVRFDVITVIKKGEVFELEHVENAFYHF</sequence>
<dbReference type="InterPro" id="IPR003509">
    <property type="entry name" value="UPF0102_YraN-like"/>
</dbReference>
<dbReference type="PANTHER" id="PTHR34039:SF1">
    <property type="entry name" value="UPF0102 PROTEIN YRAN"/>
    <property type="match status" value="1"/>
</dbReference>
<dbReference type="InterPro" id="IPR011335">
    <property type="entry name" value="Restrct_endonuc-II-like"/>
</dbReference>
<dbReference type="Gene3D" id="3.40.1350.10">
    <property type="match status" value="1"/>
</dbReference>
<reference evidence="3 4" key="1">
    <citation type="submission" date="2019-08" db="EMBL/GenBank/DDBJ databases">
        <title>Professor.</title>
        <authorList>
            <person name="Park J.S."/>
        </authorList>
    </citation>
    <scope>NUCLEOTIDE SEQUENCE [LARGE SCALE GENOMIC DNA]</scope>
    <source>
        <strain evidence="3 4">176CP5-101</strain>
    </source>
</reference>
<dbReference type="HAMAP" id="MF_00048">
    <property type="entry name" value="UPF0102"/>
    <property type="match status" value="1"/>
</dbReference>
<dbReference type="RefSeq" id="WP_147741182.1">
    <property type="nucleotide sequence ID" value="NZ_VRUR01000001.1"/>
</dbReference>
<comment type="caution">
    <text evidence="3">The sequence shown here is derived from an EMBL/GenBank/DDBJ whole genome shotgun (WGS) entry which is preliminary data.</text>
</comment>
<name>A0A5C8V662_9FLAO</name>
<dbReference type="Proteomes" id="UP000321456">
    <property type="component" value="Unassembled WGS sequence"/>
</dbReference>
<evidence type="ECO:0000313" key="3">
    <source>
        <dbReference type="EMBL" id="TXN37345.1"/>
    </source>
</evidence>
<dbReference type="Pfam" id="PF02021">
    <property type="entry name" value="UPF0102"/>
    <property type="match status" value="1"/>
</dbReference>
<evidence type="ECO:0000256" key="2">
    <source>
        <dbReference type="HAMAP-Rule" id="MF_00048"/>
    </source>
</evidence>
<dbReference type="PANTHER" id="PTHR34039">
    <property type="entry name" value="UPF0102 PROTEIN YRAN"/>
    <property type="match status" value="1"/>
</dbReference>
<comment type="similarity">
    <text evidence="1 2">Belongs to the UPF0102 family.</text>
</comment>
<accession>A0A5C8V662</accession>
<proteinExistence type="inferred from homology"/>
<evidence type="ECO:0000313" key="4">
    <source>
        <dbReference type="Proteomes" id="UP000321456"/>
    </source>
</evidence>
<gene>
    <name evidence="3" type="ORF">FVB32_03405</name>
</gene>
<dbReference type="EMBL" id="VRUR01000001">
    <property type="protein sequence ID" value="TXN37345.1"/>
    <property type="molecule type" value="Genomic_DNA"/>
</dbReference>
<dbReference type="GO" id="GO:0003676">
    <property type="term" value="F:nucleic acid binding"/>
    <property type="evidence" value="ECO:0007669"/>
    <property type="project" value="InterPro"/>
</dbReference>